<dbReference type="GO" id="GO:1990429">
    <property type="term" value="C:peroxisomal importomer complex"/>
    <property type="evidence" value="ECO:0007669"/>
    <property type="project" value="TreeGrafter"/>
</dbReference>
<feature type="region of interest" description="Disordered" evidence="15">
    <location>
        <begin position="574"/>
        <end position="612"/>
    </location>
</feature>
<dbReference type="GO" id="GO:0016560">
    <property type="term" value="P:protein import into peroxisome matrix, docking"/>
    <property type="evidence" value="ECO:0007669"/>
    <property type="project" value="UniProtKB-UniRule"/>
</dbReference>
<evidence type="ECO:0000256" key="9">
    <source>
        <dbReference type="ARBA" id="ARBA00023140"/>
    </source>
</evidence>
<feature type="region of interest" description="Disordered" evidence="15">
    <location>
        <begin position="1"/>
        <end position="78"/>
    </location>
</feature>
<dbReference type="Proteomes" id="UP000825935">
    <property type="component" value="Chromosome 34"/>
</dbReference>
<dbReference type="PANTHER" id="PTHR23058">
    <property type="entry name" value="PEROXISOMAL MEMBRANE PROTEIN PEX14"/>
    <property type="match status" value="1"/>
</dbReference>
<evidence type="ECO:0000259" key="17">
    <source>
        <dbReference type="Pfam" id="PF23020"/>
    </source>
</evidence>
<keyword evidence="9 14" id="KW-0576">Peroxisome</keyword>
<proteinExistence type="inferred from homology"/>
<keyword evidence="19" id="KW-1185">Reference proteome</keyword>
<keyword evidence="3 14" id="KW-0813">Transport</keyword>
<accession>A0A8T2QHP0</accession>
<evidence type="ECO:0000256" key="13">
    <source>
        <dbReference type="ARBA" id="ARBA00064754"/>
    </source>
</evidence>
<feature type="domain" description="Peroxisomal membrane protein PEX14 central plants" evidence="17">
    <location>
        <begin position="184"/>
        <end position="309"/>
    </location>
</feature>
<feature type="compositionally biased region" description="Low complexity" evidence="15">
    <location>
        <begin position="38"/>
        <end position="55"/>
    </location>
</feature>
<dbReference type="InterPro" id="IPR025655">
    <property type="entry name" value="PEX14"/>
</dbReference>
<evidence type="ECO:0000256" key="11">
    <source>
        <dbReference type="ARBA" id="ARBA00029691"/>
    </source>
</evidence>
<dbReference type="InterPro" id="IPR036388">
    <property type="entry name" value="WH-like_DNA-bd_sf"/>
</dbReference>
<comment type="subcellular location">
    <subcellularLocation>
        <location evidence="1">Peroxisome membrane</location>
        <topology evidence="1">Single-pass membrane protein</topology>
    </subcellularLocation>
</comment>
<keyword evidence="8 14" id="KW-0472">Membrane</keyword>
<dbReference type="AlphaFoldDB" id="A0A8T2QHP0"/>
<evidence type="ECO:0000256" key="14">
    <source>
        <dbReference type="RuleBase" id="RU367032"/>
    </source>
</evidence>
<keyword evidence="5 14" id="KW-0653">Protein transport</keyword>
<comment type="subunit">
    <text evidence="13">Interacts with PEX13; forming the PEX13-PEX14 docking complex. Interacts with PEX5 (via WxxxF/Y motifs).</text>
</comment>
<dbReference type="InterPro" id="IPR006785">
    <property type="entry name" value="Pex14_N"/>
</dbReference>
<protein>
    <recommendedName>
        <fullName evidence="10 14">Peroxisomal membrane protein PEX14</fullName>
    </recommendedName>
    <alternativeName>
        <fullName evidence="11 14">Peroxin-14</fullName>
    </alternativeName>
</protein>
<dbReference type="Gene3D" id="1.10.10.10">
    <property type="entry name" value="Winged helix-like DNA-binding domain superfamily/Winged helix DNA-binding domain"/>
    <property type="match status" value="1"/>
</dbReference>
<evidence type="ECO:0000256" key="1">
    <source>
        <dbReference type="ARBA" id="ARBA00004549"/>
    </source>
</evidence>
<feature type="compositionally biased region" description="Basic and acidic residues" evidence="15">
    <location>
        <begin position="62"/>
        <end position="78"/>
    </location>
</feature>
<evidence type="ECO:0000256" key="6">
    <source>
        <dbReference type="ARBA" id="ARBA00022989"/>
    </source>
</evidence>
<comment type="function">
    <text evidence="12 14">Component of the PEX13-PEX14 docking complex, a translocon channel that specifically mediates the import of peroxisomal cargo proteins bound to PEX5 receptor. The PEX13-PEX14 docking complex forms a large import pore which can be opened to a diameter of about 9 nm. Mechanistically, PEX5 receptor along with cargo proteins associates with the PEX14 subunit of the PEX13-PEX14 docking complex in the cytosol, leading to the insertion of the receptor into the organelle membrane with the concomitant translocation of the cargo into the peroxisome matrix.</text>
</comment>
<evidence type="ECO:0000259" key="16">
    <source>
        <dbReference type="Pfam" id="PF04695"/>
    </source>
</evidence>
<dbReference type="EMBL" id="CM035439">
    <property type="protein sequence ID" value="KAH7283683.1"/>
    <property type="molecule type" value="Genomic_DNA"/>
</dbReference>
<evidence type="ECO:0000313" key="19">
    <source>
        <dbReference type="Proteomes" id="UP000825935"/>
    </source>
</evidence>
<keyword evidence="4" id="KW-0812">Transmembrane</keyword>
<keyword evidence="7" id="KW-0811">Translocation</keyword>
<dbReference type="EMBL" id="CM035439">
    <property type="protein sequence ID" value="KAH7283682.1"/>
    <property type="molecule type" value="Genomic_DNA"/>
</dbReference>
<evidence type="ECO:0000256" key="4">
    <source>
        <dbReference type="ARBA" id="ARBA00022692"/>
    </source>
</evidence>
<dbReference type="OMA" id="ARFEHHI"/>
<sequence length="612" mass="66011">MSDNVSDPALTAVPAPAMTPAPDSVAAPASVPGPVPSAPVSLPSPVSSESNQSKSGSVNIDDGSKPDKWPFAEPQPIREDQVRNAVNFLSHPKVRESPVKNRYAFLERKGLTRAEIEEAFRRCGDPSTNEAAKSIILSEGRLPAMPSNEKPGGYQQSVVSMQPQVAPPYTARPPASVLPIRSGLHWWHLIAGASCIAAAGAGTGYFFQKVLAPKLKSWLRDILLNEGKHKELKGEGQSKAPKLSPLEEAVAAAAGAANAAAAAASEVANSSREVMKLQAEEWQHLRSLMKALDNKTEDLKSTITAMSKANLENTSYHKVEGIAKPYQLSSSPAEQLQTKQGLQGYQTSNGGDRIHTNGYTTNYNNYVSQSEDEPWWHRRKVEVETYASPKQQIESSFHVSEVEAGMDQPIGANVSWTSTQSKVGMGGRQGWVPPPVPQTVNPAAASAIRYQKPATVDEAKHTSIVEGKEVLSQQSSPFLQAGLLDSSSSVMFSNPTKANEDKPRVVIEDPANTGGEGKLEIATEEKEMTAQRLYGLPNMQESPKVADFASIDKEIPIRLEHPASVNEAEARIITNGEPSNMREVGRVTEITPIEKEISSSSSKDWSSHSAEF</sequence>
<evidence type="ECO:0000256" key="7">
    <source>
        <dbReference type="ARBA" id="ARBA00023010"/>
    </source>
</evidence>
<dbReference type="Pfam" id="PF04695">
    <property type="entry name" value="Pex14_N"/>
    <property type="match status" value="1"/>
</dbReference>
<comment type="similarity">
    <text evidence="2 14">Belongs to the peroxin-14 family.</text>
</comment>
<evidence type="ECO:0000256" key="12">
    <source>
        <dbReference type="ARBA" id="ARBA00053920"/>
    </source>
</evidence>
<evidence type="ECO:0000313" key="18">
    <source>
        <dbReference type="EMBL" id="KAH7283682.1"/>
    </source>
</evidence>
<dbReference type="OrthoDB" id="441517at2759"/>
<feature type="compositionally biased region" description="Low complexity" evidence="15">
    <location>
        <begin position="8"/>
        <end position="30"/>
    </location>
</feature>
<dbReference type="PANTHER" id="PTHR23058:SF0">
    <property type="entry name" value="PEROXISOMAL MEMBRANE PROTEIN PEX14"/>
    <property type="match status" value="1"/>
</dbReference>
<evidence type="ECO:0000256" key="8">
    <source>
        <dbReference type="ARBA" id="ARBA00023136"/>
    </source>
</evidence>
<gene>
    <name evidence="18" type="ORF">KP509_34G019300</name>
</gene>
<dbReference type="GO" id="GO:0005102">
    <property type="term" value="F:signaling receptor binding"/>
    <property type="evidence" value="ECO:0007669"/>
    <property type="project" value="TreeGrafter"/>
</dbReference>
<evidence type="ECO:0000256" key="2">
    <source>
        <dbReference type="ARBA" id="ARBA00005443"/>
    </source>
</evidence>
<evidence type="ECO:0000256" key="3">
    <source>
        <dbReference type="ARBA" id="ARBA00022448"/>
    </source>
</evidence>
<feature type="domain" description="Peroxisome membrane anchor protein Pex14p N-terminal" evidence="16">
    <location>
        <begin position="78"/>
        <end position="122"/>
    </location>
</feature>
<organism evidence="18 19">
    <name type="scientific">Ceratopteris richardii</name>
    <name type="common">Triangle waterfern</name>
    <dbReference type="NCBI Taxonomy" id="49495"/>
    <lineage>
        <taxon>Eukaryota</taxon>
        <taxon>Viridiplantae</taxon>
        <taxon>Streptophyta</taxon>
        <taxon>Embryophyta</taxon>
        <taxon>Tracheophyta</taxon>
        <taxon>Polypodiopsida</taxon>
        <taxon>Polypodiidae</taxon>
        <taxon>Polypodiales</taxon>
        <taxon>Pteridineae</taxon>
        <taxon>Pteridaceae</taxon>
        <taxon>Parkerioideae</taxon>
        <taxon>Ceratopteris</taxon>
    </lineage>
</organism>
<keyword evidence="6" id="KW-1133">Transmembrane helix</keyword>
<dbReference type="Pfam" id="PF23020">
    <property type="entry name" value="PEX14-like_2nd"/>
    <property type="match status" value="1"/>
</dbReference>
<evidence type="ECO:0000256" key="10">
    <source>
        <dbReference type="ARBA" id="ARBA00029502"/>
    </source>
</evidence>
<reference evidence="18" key="1">
    <citation type="submission" date="2021-08" db="EMBL/GenBank/DDBJ databases">
        <title>WGS assembly of Ceratopteris richardii.</title>
        <authorList>
            <person name="Marchant D.B."/>
            <person name="Chen G."/>
            <person name="Jenkins J."/>
            <person name="Shu S."/>
            <person name="Leebens-Mack J."/>
            <person name="Grimwood J."/>
            <person name="Schmutz J."/>
            <person name="Soltis P."/>
            <person name="Soltis D."/>
            <person name="Chen Z.-H."/>
        </authorList>
    </citation>
    <scope>NUCLEOTIDE SEQUENCE</scope>
    <source>
        <strain evidence="18">Whitten #5841</strain>
        <tissue evidence="18">Leaf</tissue>
    </source>
</reference>
<name>A0A8T2QHP0_CERRI</name>
<dbReference type="GO" id="GO:0005778">
    <property type="term" value="C:peroxisomal membrane"/>
    <property type="evidence" value="ECO:0007669"/>
    <property type="project" value="UniProtKB-SubCell"/>
</dbReference>
<evidence type="ECO:0000256" key="15">
    <source>
        <dbReference type="SAM" id="MobiDB-lite"/>
    </source>
</evidence>
<evidence type="ECO:0000256" key="5">
    <source>
        <dbReference type="ARBA" id="ARBA00022927"/>
    </source>
</evidence>
<dbReference type="InterPro" id="IPR054154">
    <property type="entry name" value="PEX14-like_M_plants"/>
</dbReference>
<dbReference type="FunFam" id="1.10.10.10:FF:000217">
    <property type="entry name" value="Peroxisomal membrane protein PEX14"/>
    <property type="match status" value="1"/>
</dbReference>
<feature type="compositionally biased region" description="Low complexity" evidence="15">
    <location>
        <begin position="598"/>
        <end position="612"/>
    </location>
</feature>
<comment type="caution">
    <text evidence="18">The sequence shown here is derived from an EMBL/GenBank/DDBJ whole genome shotgun (WGS) entry which is preliminary data.</text>
</comment>